<dbReference type="Gene3D" id="3.40.50.720">
    <property type="entry name" value="NAD(P)-binding Rossmann-like Domain"/>
    <property type="match status" value="1"/>
</dbReference>
<dbReference type="SUPFAM" id="SSF50129">
    <property type="entry name" value="GroES-like"/>
    <property type="match status" value="1"/>
</dbReference>
<dbReference type="InterPro" id="IPR014189">
    <property type="entry name" value="Quinone_OxRdtase_PIG3"/>
</dbReference>
<dbReference type="InterPro" id="IPR036291">
    <property type="entry name" value="NAD(P)-bd_dom_sf"/>
</dbReference>
<dbReference type="PANTHER" id="PTHR48106">
    <property type="entry name" value="QUINONE OXIDOREDUCTASE PIG3-RELATED"/>
    <property type="match status" value="1"/>
</dbReference>
<evidence type="ECO:0000313" key="5">
    <source>
        <dbReference type="Proteomes" id="UP000800981"/>
    </source>
</evidence>
<evidence type="ECO:0000259" key="3">
    <source>
        <dbReference type="SMART" id="SM00829"/>
    </source>
</evidence>
<sequence>MHAVTIPSPGGPDALVWAEVDDPAPGPGELLLDVVAAGLNRADLLQRQGHYPPPPGAPAHPGLEVSGRVAALGQGVTGWTVGDEACALLAGGGYAERVAVPAGQVLPLPRGVDLVTAAGLPETVCTVWSNLVMRAGLTAGEWLLVHGGAGGIGSTAVQVGAALGARVVATAGSEDKLALCRELGAEAAVSYRDDWVAAVRAATGGTGADVVLDPIGAKYLGPNVDVLAPDGRLVVIGMQGGARGQLDLGALLAKRGAVHATALRSRPLAQKAAIVEQVREHVWPLVADGRVRVLVDSTYPMSDAAAAHRRLESGDVTGKVLLRAR</sequence>
<keyword evidence="1" id="KW-0521">NADP</keyword>
<dbReference type="Proteomes" id="UP000800981">
    <property type="component" value="Unassembled WGS sequence"/>
</dbReference>
<evidence type="ECO:0000256" key="2">
    <source>
        <dbReference type="ARBA" id="ARBA00023002"/>
    </source>
</evidence>
<evidence type="ECO:0000313" key="4">
    <source>
        <dbReference type="EMBL" id="NHC15254.1"/>
    </source>
</evidence>
<dbReference type="SMART" id="SM00829">
    <property type="entry name" value="PKS_ER"/>
    <property type="match status" value="1"/>
</dbReference>
<dbReference type="InterPro" id="IPR020843">
    <property type="entry name" value="ER"/>
</dbReference>
<accession>A0ABX0H0A0</accession>
<dbReference type="Pfam" id="PF08240">
    <property type="entry name" value="ADH_N"/>
    <property type="match status" value="1"/>
</dbReference>
<reference evidence="4 5" key="1">
    <citation type="submission" date="2020-03" db="EMBL/GenBank/DDBJ databases">
        <title>Two novel Motilibacter sp.</title>
        <authorList>
            <person name="Liu S."/>
        </authorList>
    </citation>
    <scope>NUCLEOTIDE SEQUENCE [LARGE SCALE GENOMIC DNA]</scope>
    <source>
        <strain evidence="4 5">E257</strain>
    </source>
</reference>
<organism evidence="4 5">
    <name type="scientific">Motilibacter deserti</name>
    <dbReference type="NCBI Taxonomy" id="2714956"/>
    <lineage>
        <taxon>Bacteria</taxon>
        <taxon>Bacillati</taxon>
        <taxon>Actinomycetota</taxon>
        <taxon>Actinomycetes</taxon>
        <taxon>Motilibacterales</taxon>
        <taxon>Motilibacteraceae</taxon>
        <taxon>Motilibacter</taxon>
    </lineage>
</organism>
<keyword evidence="2" id="KW-0560">Oxidoreductase</keyword>
<gene>
    <name evidence="4" type="ORF">G9H71_15845</name>
</gene>
<dbReference type="InterPro" id="IPR011032">
    <property type="entry name" value="GroES-like_sf"/>
</dbReference>
<evidence type="ECO:0000256" key="1">
    <source>
        <dbReference type="ARBA" id="ARBA00022857"/>
    </source>
</evidence>
<dbReference type="RefSeq" id="WP_166283537.1">
    <property type="nucleotide sequence ID" value="NZ_JAANNP010000021.1"/>
</dbReference>
<keyword evidence="5" id="KW-1185">Reference proteome</keyword>
<feature type="domain" description="Enoyl reductase (ER)" evidence="3">
    <location>
        <begin position="10"/>
        <end position="322"/>
    </location>
</feature>
<dbReference type="SUPFAM" id="SSF51735">
    <property type="entry name" value="NAD(P)-binding Rossmann-fold domains"/>
    <property type="match status" value="1"/>
</dbReference>
<dbReference type="EMBL" id="JAANNP010000021">
    <property type="protein sequence ID" value="NHC15254.1"/>
    <property type="molecule type" value="Genomic_DNA"/>
</dbReference>
<name>A0ABX0H0A0_9ACTN</name>
<proteinExistence type="predicted"/>
<dbReference type="NCBIfam" id="TIGR02824">
    <property type="entry name" value="quinone_pig3"/>
    <property type="match status" value="1"/>
</dbReference>
<dbReference type="Pfam" id="PF00107">
    <property type="entry name" value="ADH_zinc_N"/>
    <property type="match status" value="1"/>
</dbReference>
<dbReference type="InterPro" id="IPR013154">
    <property type="entry name" value="ADH-like_N"/>
</dbReference>
<dbReference type="Gene3D" id="3.90.180.10">
    <property type="entry name" value="Medium-chain alcohol dehydrogenases, catalytic domain"/>
    <property type="match status" value="1"/>
</dbReference>
<dbReference type="PANTHER" id="PTHR48106:SF8">
    <property type="entry name" value="OS02G0805600 PROTEIN"/>
    <property type="match status" value="1"/>
</dbReference>
<dbReference type="InterPro" id="IPR013149">
    <property type="entry name" value="ADH-like_C"/>
</dbReference>
<dbReference type="CDD" id="cd05276">
    <property type="entry name" value="p53_inducible_oxidoreductase"/>
    <property type="match status" value="1"/>
</dbReference>
<protein>
    <submittedName>
        <fullName evidence="4">NAD(P)H-quinone oxidoreductase</fullName>
    </submittedName>
</protein>
<comment type="caution">
    <text evidence="4">The sequence shown here is derived from an EMBL/GenBank/DDBJ whole genome shotgun (WGS) entry which is preliminary data.</text>
</comment>